<keyword evidence="3" id="KW-1185">Reference proteome</keyword>
<reference evidence="2" key="1">
    <citation type="submission" date="2020-12" db="EMBL/GenBank/DDBJ databases">
        <authorList>
            <consortium name="Molecular Ecology Group"/>
        </authorList>
    </citation>
    <scope>NUCLEOTIDE SEQUENCE</scope>
    <source>
        <strain evidence="2">TBG_1078</strain>
    </source>
</reference>
<dbReference type="EMBL" id="CAJHUB010000769">
    <property type="protein sequence ID" value="CAD7690177.1"/>
    <property type="molecule type" value="Genomic_DNA"/>
</dbReference>
<dbReference type="Proteomes" id="UP000645828">
    <property type="component" value="Unassembled WGS sequence"/>
</dbReference>
<evidence type="ECO:0000313" key="2">
    <source>
        <dbReference type="EMBL" id="CAD7690177.1"/>
    </source>
</evidence>
<sequence>MGPRMFPLLLLGIFTVLFMDEGDRVLTAKLIRSCYQCAHFDGYRCRSGLKKCWKFNLMMRNRSCSTEHYYYTDRVTGRALYRYTRLSCKACEEGMVQVFHDLLKETFCCSHDNLCNNGNINIDTTLKFGMGVDNMTDLITQK</sequence>
<proteinExistence type="predicted"/>
<gene>
    <name evidence="2" type="ORF">NYPRO_LOCUS22971</name>
</gene>
<evidence type="ECO:0000256" key="1">
    <source>
        <dbReference type="SAM" id="SignalP"/>
    </source>
</evidence>
<name>A0A811ZMB6_NYCPR</name>
<feature type="signal peptide" evidence="1">
    <location>
        <begin position="1"/>
        <end position="22"/>
    </location>
</feature>
<protein>
    <submittedName>
        <fullName evidence="2">(raccoon dog) hypothetical protein</fullName>
    </submittedName>
</protein>
<keyword evidence="1" id="KW-0732">Signal</keyword>
<accession>A0A811ZMB6</accession>
<dbReference type="AlphaFoldDB" id="A0A811ZMB6"/>
<evidence type="ECO:0000313" key="3">
    <source>
        <dbReference type="Proteomes" id="UP000645828"/>
    </source>
</evidence>
<comment type="caution">
    <text evidence="2">The sequence shown here is derived from an EMBL/GenBank/DDBJ whole genome shotgun (WGS) entry which is preliminary data.</text>
</comment>
<feature type="chain" id="PRO_5032759800" evidence="1">
    <location>
        <begin position="23"/>
        <end position="142"/>
    </location>
</feature>
<organism evidence="2 3">
    <name type="scientific">Nyctereutes procyonoides</name>
    <name type="common">Raccoon dog</name>
    <name type="synonym">Canis procyonoides</name>
    <dbReference type="NCBI Taxonomy" id="34880"/>
    <lineage>
        <taxon>Eukaryota</taxon>
        <taxon>Metazoa</taxon>
        <taxon>Chordata</taxon>
        <taxon>Craniata</taxon>
        <taxon>Vertebrata</taxon>
        <taxon>Euteleostomi</taxon>
        <taxon>Mammalia</taxon>
        <taxon>Eutheria</taxon>
        <taxon>Laurasiatheria</taxon>
        <taxon>Carnivora</taxon>
        <taxon>Caniformia</taxon>
        <taxon>Canidae</taxon>
        <taxon>Nyctereutes</taxon>
    </lineage>
</organism>